<evidence type="ECO:0000313" key="2">
    <source>
        <dbReference type="Proteomes" id="UP000499080"/>
    </source>
</evidence>
<sequence>MWLPQSLKQISWCYCSIVVQRTPAAGKYANSQTQKKSQTFYRCVPAVQMDTGSKNDQLYLVSHYDSERGNSVVDPDFFLNVNCT</sequence>
<organism evidence="1 2">
    <name type="scientific">Araneus ventricosus</name>
    <name type="common">Orbweaver spider</name>
    <name type="synonym">Epeira ventricosa</name>
    <dbReference type="NCBI Taxonomy" id="182803"/>
    <lineage>
        <taxon>Eukaryota</taxon>
        <taxon>Metazoa</taxon>
        <taxon>Ecdysozoa</taxon>
        <taxon>Arthropoda</taxon>
        <taxon>Chelicerata</taxon>
        <taxon>Arachnida</taxon>
        <taxon>Araneae</taxon>
        <taxon>Araneomorphae</taxon>
        <taxon>Entelegynae</taxon>
        <taxon>Araneoidea</taxon>
        <taxon>Araneidae</taxon>
        <taxon>Araneus</taxon>
    </lineage>
</organism>
<proteinExistence type="predicted"/>
<evidence type="ECO:0000313" key="1">
    <source>
        <dbReference type="EMBL" id="GBM49224.1"/>
    </source>
</evidence>
<dbReference type="AlphaFoldDB" id="A0A4Y2GB77"/>
<reference evidence="1 2" key="1">
    <citation type="journal article" date="2019" name="Sci. Rep.">
        <title>Orb-weaving spider Araneus ventricosus genome elucidates the spidroin gene catalogue.</title>
        <authorList>
            <person name="Kono N."/>
            <person name="Nakamura H."/>
            <person name="Ohtoshi R."/>
            <person name="Moran D.A.P."/>
            <person name="Shinohara A."/>
            <person name="Yoshida Y."/>
            <person name="Fujiwara M."/>
            <person name="Mori M."/>
            <person name="Tomita M."/>
            <person name="Arakawa K."/>
        </authorList>
    </citation>
    <scope>NUCLEOTIDE SEQUENCE [LARGE SCALE GENOMIC DNA]</scope>
</reference>
<name>A0A4Y2GB77_ARAVE</name>
<comment type="caution">
    <text evidence="1">The sequence shown here is derived from an EMBL/GenBank/DDBJ whole genome shotgun (WGS) entry which is preliminary data.</text>
</comment>
<gene>
    <name evidence="1" type="ORF">AVEN_158196_1</name>
</gene>
<dbReference type="EMBL" id="BGPR01001244">
    <property type="protein sequence ID" value="GBM49224.1"/>
    <property type="molecule type" value="Genomic_DNA"/>
</dbReference>
<keyword evidence="2" id="KW-1185">Reference proteome</keyword>
<dbReference type="Proteomes" id="UP000499080">
    <property type="component" value="Unassembled WGS sequence"/>
</dbReference>
<protein>
    <submittedName>
        <fullName evidence="1">Uncharacterized protein</fullName>
    </submittedName>
</protein>
<accession>A0A4Y2GB77</accession>